<feature type="region of interest" description="Disordered" evidence="8">
    <location>
        <begin position="284"/>
        <end position="325"/>
    </location>
</feature>
<dbReference type="FunFam" id="2.20.25.80:FF:000005">
    <property type="entry name" value="probable WRKY transcription factor 14"/>
    <property type="match status" value="1"/>
</dbReference>
<evidence type="ECO:0000256" key="7">
    <source>
        <dbReference type="ARBA" id="ARBA00060761"/>
    </source>
</evidence>
<dbReference type="Gene3D" id="2.20.25.80">
    <property type="entry name" value="WRKY domain"/>
    <property type="match status" value="1"/>
</dbReference>
<protein>
    <submittedName>
        <fullName evidence="10">Putative WRKY transcription factor 35</fullName>
    </submittedName>
</protein>
<sequence length="382" mass="40827">MDCSNDWDLQALVRSCGSGNSSVQHSRAGADAPPREEAAMVRGGGRAAAQLELLGQPVGAVSSWRRGLDHFDDLVDRDRDPRAACPSPSLSRLHHLARRRPRVGPWPGPGNSSATTTCSSLSRLPLQQASSPGPGIRWSSPGGGSPAARREVAVLPGPREGTAGAYIDDGFPFRSFAIIFIRRSIVDDLKFNISKKRQVKKVVCEVPAAGGVVSTDLWAWRKYGQKPIKGSPYPRGYYKCSSLKSCTARKLVERSPAKPGVLVVTYIADHCHAVPAMLNALAGTTRNRPSSSSSASPDDGDHNQDQETSSDGAAPSADNNNKVDDDDGAAAVAVAVDENDACLLEDDGNCPFDGFFWPFDDDLDRFFDDDGGGVLGRRRLSL</sequence>
<dbReference type="GO" id="GO:0043565">
    <property type="term" value="F:sequence-specific DNA binding"/>
    <property type="evidence" value="ECO:0007669"/>
    <property type="project" value="InterPro"/>
</dbReference>
<dbReference type="AlphaFoldDB" id="A0A3L6DSV2"/>
<keyword evidence="2" id="KW-0805">Transcription regulation</keyword>
<dbReference type="InterPro" id="IPR036576">
    <property type="entry name" value="WRKY_dom_sf"/>
</dbReference>
<dbReference type="Pfam" id="PF03106">
    <property type="entry name" value="WRKY"/>
    <property type="match status" value="1"/>
</dbReference>
<dbReference type="SUPFAM" id="SSF118290">
    <property type="entry name" value="WRKY DNA-binding domain"/>
    <property type="match status" value="1"/>
</dbReference>
<comment type="subcellular location">
    <subcellularLocation>
        <location evidence="1">Nucleus</location>
    </subcellularLocation>
</comment>
<evidence type="ECO:0000259" key="9">
    <source>
        <dbReference type="PROSITE" id="PS50811"/>
    </source>
</evidence>
<comment type="function">
    <text evidence="6">Transcription factor. Interacts specifically with the W box (5'-(T)TGAC[CT]-3'), a frequently occurring elicitor-responsive cis-acting element.</text>
</comment>
<evidence type="ECO:0000313" key="10">
    <source>
        <dbReference type="EMBL" id="PWZ11642.1"/>
    </source>
</evidence>
<feature type="region of interest" description="Disordered" evidence="8">
    <location>
        <begin position="126"/>
        <end position="150"/>
    </location>
</feature>
<comment type="similarity">
    <text evidence="7">Belongs to the WRKY group II-e family.</text>
</comment>
<dbReference type="EMBL" id="NCVQ01000009">
    <property type="protein sequence ID" value="PWZ11642.1"/>
    <property type="molecule type" value="Genomic_DNA"/>
</dbReference>
<keyword evidence="3" id="KW-0238">DNA-binding</keyword>
<keyword evidence="5" id="KW-0539">Nucleus</keyword>
<feature type="region of interest" description="Disordered" evidence="8">
    <location>
        <begin position="100"/>
        <end position="119"/>
    </location>
</feature>
<keyword evidence="4" id="KW-0804">Transcription</keyword>
<evidence type="ECO:0000256" key="8">
    <source>
        <dbReference type="SAM" id="MobiDB-lite"/>
    </source>
</evidence>
<evidence type="ECO:0000256" key="5">
    <source>
        <dbReference type="ARBA" id="ARBA00023242"/>
    </source>
</evidence>
<dbReference type="GO" id="GO:0003700">
    <property type="term" value="F:DNA-binding transcription factor activity"/>
    <property type="evidence" value="ECO:0007669"/>
    <property type="project" value="InterPro"/>
</dbReference>
<gene>
    <name evidence="10" type="primary">WRKY35_6</name>
    <name evidence="10" type="ORF">Zm00014a_022845</name>
</gene>
<dbReference type="InterPro" id="IPR003657">
    <property type="entry name" value="WRKY_dom"/>
</dbReference>
<dbReference type="SMART" id="SM00774">
    <property type="entry name" value="WRKY"/>
    <property type="match status" value="1"/>
</dbReference>
<dbReference type="PROSITE" id="PS50811">
    <property type="entry name" value="WRKY"/>
    <property type="match status" value="1"/>
</dbReference>
<reference evidence="10" key="1">
    <citation type="journal article" date="2018" name="Nat. Genet.">
        <title>Extensive intraspecific gene order and gene structural variations between Mo17 and other maize genomes.</title>
        <authorList>
            <person name="Sun S."/>
            <person name="Zhou Y."/>
            <person name="Chen J."/>
            <person name="Shi J."/>
            <person name="Zhao H."/>
            <person name="Zhao H."/>
            <person name="Song W."/>
            <person name="Zhang M."/>
            <person name="Cui Y."/>
            <person name="Dong X."/>
            <person name="Liu H."/>
            <person name="Ma X."/>
            <person name="Jiao Y."/>
            <person name="Wang B."/>
            <person name="Wei X."/>
            <person name="Stein J.C."/>
            <person name="Glaubitz J.C."/>
            <person name="Lu F."/>
            <person name="Yu G."/>
            <person name="Liang C."/>
            <person name="Fengler K."/>
            <person name="Li B."/>
            <person name="Rafalski A."/>
            <person name="Schnable P.S."/>
            <person name="Ware D.H."/>
            <person name="Buckler E.S."/>
            <person name="Lai J."/>
        </authorList>
    </citation>
    <scope>NUCLEOTIDE SEQUENCE [LARGE SCALE GENOMIC DNA]</scope>
    <source>
        <tissue evidence="10">Seedling</tissue>
    </source>
</reference>
<organism evidence="10">
    <name type="scientific">Zea mays</name>
    <name type="common">Maize</name>
    <dbReference type="NCBI Taxonomy" id="4577"/>
    <lineage>
        <taxon>Eukaryota</taxon>
        <taxon>Viridiplantae</taxon>
        <taxon>Streptophyta</taxon>
        <taxon>Embryophyta</taxon>
        <taxon>Tracheophyta</taxon>
        <taxon>Spermatophyta</taxon>
        <taxon>Magnoliopsida</taxon>
        <taxon>Liliopsida</taxon>
        <taxon>Poales</taxon>
        <taxon>Poaceae</taxon>
        <taxon>PACMAD clade</taxon>
        <taxon>Panicoideae</taxon>
        <taxon>Andropogonodae</taxon>
        <taxon>Andropogoneae</taxon>
        <taxon>Tripsacinae</taxon>
        <taxon>Zea</taxon>
    </lineage>
</organism>
<evidence type="ECO:0000256" key="3">
    <source>
        <dbReference type="ARBA" id="ARBA00023125"/>
    </source>
</evidence>
<accession>A0A3L6DSV2</accession>
<dbReference type="InterPro" id="IPR044810">
    <property type="entry name" value="WRKY_plant"/>
</dbReference>
<proteinExistence type="inferred from homology"/>
<dbReference type="GO" id="GO:0005634">
    <property type="term" value="C:nucleus"/>
    <property type="evidence" value="ECO:0007669"/>
    <property type="project" value="UniProtKB-SubCell"/>
</dbReference>
<dbReference type="PANTHER" id="PTHR32096:SF150">
    <property type="entry name" value="WRKY DNA-BINDING DOMAIN SUPERFAMILY PROTEIN-RELATED"/>
    <property type="match status" value="1"/>
</dbReference>
<dbReference type="ExpressionAtlas" id="A0A3L6DSV2">
    <property type="expression patterns" value="baseline and differential"/>
</dbReference>
<evidence type="ECO:0000256" key="1">
    <source>
        <dbReference type="ARBA" id="ARBA00004123"/>
    </source>
</evidence>
<dbReference type="Proteomes" id="UP000251960">
    <property type="component" value="Chromosome 8"/>
</dbReference>
<dbReference type="PANTHER" id="PTHR32096">
    <property type="entry name" value="WRKY TRANSCRIPTION FACTOR 30-RELATED-RELATED"/>
    <property type="match status" value="1"/>
</dbReference>
<name>A0A3L6DSV2_MAIZE</name>
<evidence type="ECO:0000256" key="4">
    <source>
        <dbReference type="ARBA" id="ARBA00023163"/>
    </source>
</evidence>
<comment type="caution">
    <text evidence="10">The sequence shown here is derived from an EMBL/GenBank/DDBJ whole genome shotgun (WGS) entry which is preliminary data.</text>
</comment>
<evidence type="ECO:0000256" key="2">
    <source>
        <dbReference type="ARBA" id="ARBA00023015"/>
    </source>
</evidence>
<evidence type="ECO:0000256" key="6">
    <source>
        <dbReference type="ARBA" id="ARBA00059805"/>
    </source>
</evidence>
<feature type="domain" description="WRKY" evidence="9">
    <location>
        <begin position="209"/>
        <end position="275"/>
    </location>
</feature>